<organism evidence="3 4">
    <name type="scientific">Chondromyces apiculatus DSM 436</name>
    <dbReference type="NCBI Taxonomy" id="1192034"/>
    <lineage>
        <taxon>Bacteria</taxon>
        <taxon>Pseudomonadati</taxon>
        <taxon>Myxococcota</taxon>
        <taxon>Polyangia</taxon>
        <taxon>Polyangiales</taxon>
        <taxon>Polyangiaceae</taxon>
        <taxon>Chondromyces</taxon>
    </lineage>
</organism>
<gene>
    <name evidence="3" type="ORF">CAP_6790</name>
</gene>
<keyword evidence="3" id="KW-0418">Kinase</keyword>
<evidence type="ECO:0000313" key="3">
    <source>
        <dbReference type="EMBL" id="EYF02582.1"/>
    </source>
</evidence>
<evidence type="ECO:0000259" key="2">
    <source>
        <dbReference type="PROSITE" id="PS50011"/>
    </source>
</evidence>
<dbReference type="GO" id="GO:0004674">
    <property type="term" value="F:protein serine/threonine kinase activity"/>
    <property type="evidence" value="ECO:0007669"/>
    <property type="project" value="UniProtKB-KW"/>
</dbReference>
<name>A0A017T0U0_9BACT</name>
<dbReference type="Proteomes" id="UP000019678">
    <property type="component" value="Unassembled WGS sequence"/>
</dbReference>
<dbReference type="PROSITE" id="PS50011">
    <property type="entry name" value="PROTEIN_KINASE_DOM"/>
    <property type="match status" value="1"/>
</dbReference>
<dbReference type="OrthoDB" id="9801841at2"/>
<dbReference type="InterPro" id="IPR000719">
    <property type="entry name" value="Prot_kinase_dom"/>
</dbReference>
<dbReference type="GO" id="GO:0005524">
    <property type="term" value="F:ATP binding"/>
    <property type="evidence" value="ECO:0007669"/>
    <property type="project" value="InterPro"/>
</dbReference>
<feature type="region of interest" description="Disordered" evidence="1">
    <location>
        <begin position="61"/>
        <end position="90"/>
    </location>
</feature>
<evidence type="ECO:0000256" key="1">
    <source>
        <dbReference type="SAM" id="MobiDB-lite"/>
    </source>
</evidence>
<dbReference type="InterPro" id="IPR011009">
    <property type="entry name" value="Kinase-like_dom_sf"/>
</dbReference>
<keyword evidence="3" id="KW-0723">Serine/threonine-protein kinase</keyword>
<dbReference type="Gene3D" id="3.30.200.20">
    <property type="entry name" value="Phosphorylase Kinase, domain 1"/>
    <property type="match status" value="1"/>
</dbReference>
<feature type="domain" description="Protein kinase" evidence="2">
    <location>
        <begin position="13"/>
        <end position="90"/>
    </location>
</feature>
<dbReference type="eggNOG" id="COG0515">
    <property type="taxonomic scope" value="Bacteria"/>
</dbReference>
<evidence type="ECO:0000313" key="4">
    <source>
        <dbReference type="Proteomes" id="UP000019678"/>
    </source>
</evidence>
<accession>A0A017T0U0</accession>
<dbReference type="SUPFAM" id="SSF56112">
    <property type="entry name" value="Protein kinase-like (PK-like)"/>
    <property type="match status" value="1"/>
</dbReference>
<dbReference type="RefSeq" id="WP_044247400.1">
    <property type="nucleotide sequence ID" value="NZ_ASRX01000059.1"/>
</dbReference>
<proteinExistence type="predicted"/>
<keyword evidence="4" id="KW-1185">Reference proteome</keyword>
<dbReference type="EMBL" id="ASRX01000059">
    <property type="protein sequence ID" value="EYF02582.1"/>
    <property type="molecule type" value="Genomic_DNA"/>
</dbReference>
<comment type="caution">
    <text evidence="3">The sequence shown here is derived from an EMBL/GenBank/DDBJ whole genome shotgun (WGS) entry which is preliminary data.</text>
</comment>
<protein>
    <submittedName>
        <fullName evidence="3">Serine/threonine protein kinase</fullName>
    </submittedName>
</protein>
<sequence length="90" mass="9740">MSGEQGAVIADRFQIERLVAHGGMGSVYRAFDRQEGRVVALKLMDLSLGEGLGAERFAREAEVLPGSSRSPAQSSGPRTTWRPSRRGAPR</sequence>
<reference evidence="3 4" key="1">
    <citation type="submission" date="2013-05" db="EMBL/GenBank/DDBJ databases">
        <title>Genome assembly of Chondromyces apiculatus DSM 436.</title>
        <authorList>
            <person name="Sharma G."/>
            <person name="Khatri I."/>
            <person name="Kaur C."/>
            <person name="Mayilraj S."/>
            <person name="Subramanian S."/>
        </authorList>
    </citation>
    <scope>NUCLEOTIDE SEQUENCE [LARGE SCALE GENOMIC DNA]</scope>
    <source>
        <strain evidence="3 4">DSM 436</strain>
    </source>
</reference>
<dbReference type="STRING" id="1192034.CAP_6790"/>
<keyword evidence="3" id="KW-0808">Transferase</keyword>
<feature type="compositionally biased region" description="Polar residues" evidence="1">
    <location>
        <begin position="67"/>
        <end position="82"/>
    </location>
</feature>
<dbReference type="AlphaFoldDB" id="A0A017T0U0"/>